<evidence type="ECO:0000256" key="1">
    <source>
        <dbReference type="SAM" id="SignalP"/>
    </source>
</evidence>
<name>A0A5C3LJC8_9AGAR</name>
<dbReference type="STRING" id="68775.A0A5C3LJC8"/>
<feature type="chain" id="PRO_5022965765" evidence="1">
    <location>
        <begin position="21"/>
        <end position="98"/>
    </location>
</feature>
<evidence type="ECO:0000313" key="2">
    <source>
        <dbReference type="EMBL" id="TFK32960.1"/>
    </source>
</evidence>
<sequence>MCFSIISFAVLSVFTSSVSANTCKQGIDYCGSTLNAGGYYRDQILQHFYDIGETNDNFNDVLFTCEGTVNGWIKFIKRCPRSCISGGDGKNDFCQPEA</sequence>
<protein>
    <submittedName>
        <fullName evidence="2">Uncharacterized protein</fullName>
    </submittedName>
</protein>
<keyword evidence="3" id="KW-1185">Reference proteome</keyword>
<dbReference type="Proteomes" id="UP000308652">
    <property type="component" value="Unassembled WGS sequence"/>
</dbReference>
<reference evidence="2 3" key="1">
    <citation type="journal article" date="2019" name="Nat. Ecol. Evol.">
        <title>Megaphylogeny resolves global patterns of mushroom evolution.</title>
        <authorList>
            <person name="Varga T."/>
            <person name="Krizsan K."/>
            <person name="Foldi C."/>
            <person name="Dima B."/>
            <person name="Sanchez-Garcia M."/>
            <person name="Sanchez-Ramirez S."/>
            <person name="Szollosi G.J."/>
            <person name="Szarkandi J.G."/>
            <person name="Papp V."/>
            <person name="Albert L."/>
            <person name="Andreopoulos W."/>
            <person name="Angelini C."/>
            <person name="Antonin V."/>
            <person name="Barry K.W."/>
            <person name="Bougher N.L."/>
            <person name="Buchanan P."/>
            <person name="Buyck B."/>
            <person name="Bense V."/>
            <person name="Catcheside P."/>
            <person name="Chovatia M."/>
            <person name="Cooper J."/>
            <person name="Damon W."/>
            <person name="Desjardin D."/>
            <person name="Finy P."/>
            <person name="Geml J."/>
            <person name="Haridas S."/>
            <person name="Hughes K."/>
            <person name="Justo A."/>
            <person name="Karasinski D."/>
            <person name="Kautmanova I."/>
            <person name="Kiss B."/>
            <person name="Kocsube S."/>
            <person name="Kotiranta H."/>
            <person name="LaButti K.M."/>
            <person name="Lechner B.E."/>
            <person name="Liimatainen K."/>
            <person name="Lipzen A."/>
            <person name="Lukacs Z."/>
            <person name="Mihaltcheva S."/>
            <person name="Morgado L.N."/>
            <person name="Niskanen T."/>
            <person name="Noordeloos M.E."/>
            <person name="Ohm R.A."/>
            <person name="Ortiz-Santana B."/>
            <person name="Ovrebo C."/>
            <person name="Racz N."/>
            <person name="Riley R."/>
            <person name="Savchenko A."/>
            <person name="Shiryaev A."/>
            <person name="Soop K."/>
            <person name="Spirin V."/>
            <person name="Szebenyi C."/>
            <person name="Tomsovsky M."/>
            <person name="Tulloss R.E."/>
            <person name="Uehling J."/>
            <person name="Grigoriev I.V."/>
            <person name="Vagvolgyi C."/>
            <person name="Papp T."/>
            <person name="Martin F.M."/>
            <person name="Miettinen O."/>
            <person name="Hibbett D.S."/>
            <person name="Nagy L.G."/>
        </authorList>
    </citation>
    <scope>NUCLEOTIDE SEQUENCE [LARGE SCALE GENOMIC DNA]</scope>
    <source>
        <strain evidence="2 3">CBS 166.37</strain>
    </source>
</reference>
<dbReference type="OrthoDB" id="4186099at2759"/>
<evidence type="ECO:0000313" key="3">
    <source>
        <dbReference type="Proteomes" id="UP000308652"/>
    </source>
</evidence>
<accession>A0A5C3LJC8</accession>
<dbReference type="EMBL" id="ML213658">
    <property type="protein sequence ID" value="TFK32960.1"/>
    <property type="molecule type" value="Genomic_DNA"/>
</dbReference>
<keyword evidence="1" id="KW-0732">Signal</keyword>
<feature type="signal peptide" evidence="1">
    <location>
        <begin position="1"/>
        <end position="20"/>
    </location>
</feature>
<proteinExistence type="predicted"/>
<gene>
    <name evidence="2" type="ORF">BDQ12DRAFT_728164</name>
</gene>
<organism evidence="2 3">
    <name type="scientific">Crucibulum laeve</name>
    <dbReference type="NCBI Taxonomy" id="68775"/>
    <lineage>
        <taxon>Eukaryota</taxon>
        <taxon>Fungi</taxon>
        <taxon>Dikarya</taxon>
        <taxon>Basidiomycota</taxon>
        <taxon>Agaricomycotina</taxon>
        <taxon>Agaricomycetes</taxon>
        <taxon>Agaricomycetidae</taxon>
        <taxon>Agaricales</taxon>
        <taxon>Agaricineae</taxon>
        <taxon>Nidulariaceae</taxon>
        <taxon>Crucibulum</taxon>
    </lineage>
</organism>
<dbReference type="AlphaFoldDB" id="A0A5C3LJC8"/>